<accession>A0A5B9VZJ8</accession>
<protein>
    <recommendedName>
        <fullName evidence="3">Lipoprotein LpqN</fullName>
    </recommendedName>
</protein>
<organism evidence="1 2">
    <name type="scientific">Aquisphaera giovannonii</name>
    <dbReference type="NCBI Taxonomy" id="406548"/>
    <lineage>
        <taxon>Bacteria</taxon>
        <taxon>Pseudomonadati</taxon>
        <taxon>Planctomycetota</taxon>
        <taxon>Planctomycetia</taxon>
        <taxon>Isosphaerales</taxon>
        <taxon>Isosphaeraceae</taxon>
        <taxon>Aquisphaera</taxon>
    </lineage>
</organism>
<sequence length="183" mass="19068">MAMTLSGCGVIEPIEKAGFQVKPPDGWKAVERSRWLAPGTPLAAWAGPDNSSLVVYQTLPAPSDTAEVLAEAMANRLMNLPELTLTAKRTETIAGQAASRVEAVAPGSGAAFAPSGIGKPVAASGETLIPTHRVVVGFPRSDGPVFLAWHAPESSSARLLQDVEATLKGLAIGPDRRRSSQGY</sequence>
<dbReference type="KEGG" id="agv:OJF2_19020"/>
<name>A0A5B9VZJ8_9BACT</name>
<reference evidence="1 2" key="1">
    <citation type="submission" date="2019-08" db="EMBL/GenBank/DDBJ databases">
        <title>Deep-cultivation of Planctomycetes and their phenomic and genomic characterization uncovers novel biology.</title>
        <authorList>
            <person name="Wiegand S."/>
            <person name="Jogler M."/>
            <person name="Boedeker C."/>
            <person name="Pinto D."/>
            <person name="Vollmers J."/>
            <person name="Rivas-Marin E."/>
            <person name="Kohn T."/>
            <person name="Peeters S.H."/>
            <person name="Heuer A."/>
            <person name="Rast P."/>
            <person name="Oberbeckmann S."/>
            <person name="Bunk B."/>
            <person name="Jeske O."/>
            <person name="Meyerdierks A."/>
            <person name="Storesund J.E."/>
            <person name="Kallscheuer N."/>
            <person name="Luecker S."/>
            <person name="Lage O.M."/>
            <person name="Pohl T."/>
            <person name="Merkel B.J."/>
            <person name="Hornburger P."/>
            <person name="Mueller R.-W."/>
            <person name="Bruemmer F."/>
            <person name="Labrenz M."/>
            <person name="Spormann A.M."/>
            <person name="Op den Camp H."/>
            <person name="Overmann J."/>
            <person name="Amann R."/>
            <person name="Jetten M.S.M."/>
            <person name="Mascher T."/>
            <person name="Medema M.H."/>
            <person name="Devos D.P."/>
            <person name="Kaster A.-K."/>
            <person name="Ovreas L."/>
            <person name="Rohde M."/>
            <person name="Galperin M.Y."/>
            <person name="Jogler C."/>
        </authorList>
    </citation>
    <scope>NUCLEOTIDE SEQUENCE [LARGE SCALE GENOMIC DNA]</scope>
    <source>
        <strain evidence="1 2">OJF2</strain>
    </source>
</reference>
<evidence type="ECO:0000313" key="2">
    <source>
        <dbReference type="Proteomes" id="UP000324233"/>
    </source>
</evidence>
<evidence type="ECO:0008006" key="3">
    <source>
        <dbReference type="Google" id="ProtNLM"/>
    </source>
</evidence>
<keyword evidence="2" id="KW-1185">Reference proteome</keyword>
<evidence type="ECO:0000313" key="1">
    <source>
        <dbReference type="EMBL" id="QEH33401.1"/>
    </source>
</evidence>
<dbReference type="EMBL" id="CP042997">
    <property type="protein sequence ID" value="QEH33401.1"/>
    <property type="molecule type" value="Genomic_DNA"/>
</dbReference>
<dbReference type="Proteomes" id="UP000324233">
    <property type="component" value="Chromosome"/>
</dbReference>
<proteinExistence type="predicted"/>
<dbReference type="AlphaFoldDB" id="A0A5B9VZJ8"/>
<gene>
    <name evidence="1" type="ORF">OJF2_19020</name>
</gene>
<dbReference type="Gene3D" id="3.40.1000.10">
    <property type="entry name" value="Mog1/PsbP, alpha/beta/alpha sandwich"/>
    <property type="match status" value="1"/>
</dbReference>